<keyword evidence="2" id="KW-0963">Cytoplasm</keyword>
<dbReference type="InterPro" id="IPR000219">
    <property type="entry name" value="DH_dom"/>
</dbReference>
<accession>A0A8D3EBY2</accession>
<dbReference type="InterPro" id="IPR011993">
    <property type="entry name" value="PH-like_dom_sf"/>
</dbReference>
<dbReference type="PANTHER" id="PTHR12673">
    <property type="entry name" value="FACIOGENITAL DYSPLASIA PROTEIN"/>
    <property type="match status" value="1"/>
</dbReference>
<feature type="region of interest" description="Disordered" evidence="9">
    <location>
        <begin position="226"/>
        <end position="266"/>
    </location>
</feature>
<gene>
    <name evidence="13" type="primary">FGD6</name>
</gene>
<feature type="compositionally biased region" description="Basic and acidic residues" evidence="9">
    <location>
        <begin position="458"/>
        <end position="471"/>
    </location>
</feature>
<feature type="compositionally biased region" description="Polar residues" evidence="9">
    <location>
        <begin position="565"/>
        <end position="578"/>
    </location>
</feature>
<dbReference type="Gene3D" id="2.30.29.30">
    <property type="entry name" value="Pleckstrin-homology domain (PH domain)/Phosphotyrosine-binding domain (PTB)"/>
    <property type="match status" value="2"/>
</dbReference>
<dbReference type="SUPFAM" id="SSF48065">
    <property type="entry name" value="DBL homology domain (DH-domain)"/>
    <property type="match status" value="1"/>
</dbReference>
<evidence type="ECO:0000256" key="2">
    <source>
        <dbReference type="ARBA" id="ARBA00022490"/>
    </source>
</evidence>
<feature type="domain" description="FYVE-type" evidence="12">
    <location>
        <begin position="996"/>
        <end position="1055"/>
    </location>
</feature>
<dbReference type="InterPro" id="IPR000306">
    <property type="entry name" value="Znf_FYVE"/>
</dbReference>
<dbReference type="GeneTree" id="ENSGT00940000156334"/>
<feature type="region of interest" description="Disordered" evidence="9">
    <location>
        <begin position="438"/>
        <end position="471"/>
    </location>
</feature>
<feature type="domain" description="PH" evidence="10">
    <location>
        <begin position="868"/>
        <end position="962"/>
    </location>
</feature>
<evidence type="ECO:0000256" key="1">
    <source>
        <dbReference type="ARBA" id="ARBA00004245"/>
    </source>
</evidence>
<name>A0A8D3EBY2_SCOMX</name>
<dbReference type="Gene3D" id="3.30.40.10">
    <property type="entry name" value="Zinc/RING finger domain, C3HC4 (zinc finger)"/>
    <property type="match status" value="1"/>
</dbReference>
<feature type="region of interest" description="Disordered" evidence="9">
    <location>
        <begin position="564"/>
        <end position="585"/>
    </location>
</feature>
<evidence type="ECO:0000256" key="8">
    <source>
        <dbReference type="PROSITE-ProRule" id="PRU00091"/>
    </source>
</evidence>
<evidence type="ECO:0000313" key="13">
    <source>
        <dbReference type="Ensembl" id="ENSSMAP00000069291.1"/>
    </source>
</evidence>
<feature type="domain" description="PH" evidence="10">
    <location>
        <begin position="1098"/>
        <end position="1191"/>
    </location>
</feature>
<dbReference type="Gene3D" id="1.20.900.10">
    <property type="entry name" value="Dbl homology (DH) domain"/>
    <property type="match status" value="1"/>
</dbReference>
<evidence type="ECO:0000256" key="7">
    <source>
        <dbReference type="ARBA" id="ARBA00023212"/>
    </source>
</evidence>
<proteinExistence type="predicted"/>
<dbReference type="Pfam" id="PF00621">
    <property type="entry name" value="RhoGEF"/>
    <property type="match status" value="1"/>
</dbReference>
<dbReference type="CDD" id="cd00160">
    <property type="entry name" value="RhoGEF"/>
    <property type="match status" value="1"/>
</dbReference>
<dbReference type="SUPFAM" id="SSF50729">
    <property type="entry name" value="PH domain-like"/>
    <property type="match status" value="2"/>
</dbReference>
<evidence type="ECO:0000256" key="5">
    <source>
        <dbReference type="ARBA" id="ARBA00022771"/>
    </source>
</evidence>
<keyword evidence="5 8" id="KW-0863">Zinc-finger</keyword>
<comment type="subcellular location">
    <subcellularLocation>
        <location evidence="1">Cytoplasm</location>
        <location evidence="1">Cytoskeleton</location>
    </subcellularLocation>
</comment>
<dbReference type="InterPro" id="IPR013083">
    <property type="entry name" value="Znf_RING/FYVE/PHD"/>
</dbReference>
<dbReference type="GO" id="GO:0005737">
    <property type="term" value="C:cytoplasm"/>
    <property type="evidence" value="ECO:0007669"/>
    <property type="project" value="TreeGrafter"/>
</dbReference>
<evidence type="ECO:0000259" key="11">
    <source>
        <dbReference type="PROSITE" id="PS50010"/>
    </source>
</evidence>
<evidence type="ECO:0000256" key="9">
    <source>
        <dbReference type="SAM" id="MobiDB-lite"/>
    </source>
</evidence>
<dbReference type="InterPro" id="IPR051092">
    <property type="entry name" value="FYVE_RhoGEF_PH"/>
</dbReference>
<dbReference type="InterPro" id="IPR035899">
    <property type="entry name" value="DBL_dom_sf"/>
</dbReference>
<dbReference type="PROSITE" id="PS50178">
    <property type="entry name" value="ZF_FYVE"/>
    <property type="match status" value="1"/>
</dbReference>
<feature type="domain" description="DH" evidence="11">
    <location>
        <begin position="678"/>
        <end position="839"/>
    </location>
</feature>
<protein>
    <submittedName>
        <fullName evidence="13">FYVE, RhoGEF and PH domain containing 6</fullName>
    </submittedName>
</protein>
<reference evidence="13" key="2">
    <citation type="submission" date="2025-08" db="UniProtKB">
        <authorList>
            <consortium name="Ensembl"/>
        </authorList>
    </citation>
    <scope>IDENTIFICATION</scope>
</reference>
<dbReference type="SMART" id="SM00233">
    <property type="entry name" value="PH"/>
    <property type="match status" value="2"/>
</dbReference>
<dbReference type="Proteomes" id="UP000694558">
    <property type="component" value="Chromosome 10"/>
</dbReference>
<dbReference type="InterPro" id="IPR001849">
    <property type="entry name" value="PH_domain"/>
</dbReference>
<dbReference type="CDD" id="cd15743">
    <property type="entry name" value="FYVE_FGD6"/>
    <property type="match status" value="1"/>
</dbReference>
<keyword evidence="3" id="KW-0344">Guanine-nucleotide releasing factor</keyword>
<dbReference type="GO" id="GO:0005856">
    <property type="term" value="C:cytoskeleton"/>
    <property type="evidence" value="ECO:0007669"/>
    <property type="project" value="UniProtKB-SubCell"/>
</dbReference>
<dbReference type="AlphaFoldDB" id="A0A8D3EBY2"/>
<evidence type="ECO:0000259" key="10">
    <source>
        <dbReference type="PROSITE" id="PS50003"/>
    </source>
</evidence>
<keyword evidence="4" id="KW-0479">Metal-binding</keyword>
<dbReference type="PROSITE" id="PS50010">
    <property type="entry name" value="DH_2"/>
    <property type="match status" value="1"/>
</dbReference>
<dbReference type="InterPro" id="IPR017455">
    <property type="entry name" value="Znf_FYVE-rel"/>
</dbReference>
<dbReference type="Ensembl" id="ENSSMAT00000040248.1">
    <property type="protein sequence ID" value="ENSSMAP00000069291.1"/>
    <property type="gene ID" value="ENSSMAG00000009329.2"/>
</dbReference>
<dbReference type="FunFam" id="2.30.29.30:FF:000158">
    <property type="entry name" value="FYVE, RhoGEF and PH domain containing 6"/>
    <property type="match status" value="1"/>
</dbReference>
<dbReference type="Pfam" id="PF00169">
    <property type="entry name" value="PH"/>
    <property type="match status" value="2"/>
</dbReference>
<dbReference type="GO" id="GO:0005085">
    <property type="term" value="F:guanyl-nucleotide exchange factor activity"/>
    <property type="evidence" value="ECO:0007669"/>
    <property type="project" value="UniProtKB-KW"/>
</dbReference>
<keyword evidence="6" id="KW-0862">Zinc</keyword>
<sequence>MFIYFVFLSSGMHKPPLAPKPKLVQKPGLSPSTTRRDGLSLPSPGTQRKVKPVLAPKPCLSKLTAAVESKPLASKSLHPTSVTESPRAVGLLNSQNGIQQENKKPDWDYIIPICLCSQENCQCIRNTPPGRHRVEKELNTLHNGRTEVNRNILLTSRCAVESGERTAHSHVISDTLAQNANLHPASTITHLTHHKPLQEMHNVDKNPNTDISTSRPAVNVRPSLPHRTWSDEANGNVIPQSPPGQGPKEVALGSEQTSCVPGPKPVPAAAVKPVPVPRKPRAAALAVQEKVEGDREEGMSQEGREFNVREVNVSSAGKDSASLSVSVPVNENRQPVVLSVRKACAPPAPPPKKKPFLSAPEKVSFETLPKDVDEEDLGWDGSIYEMEISVDKEDEEVEKEMEGKEDQEAVYSDLTRCPPCSSSLQQLEIRQPPAVTAAAEKVPPSKPQRHKNPKACIQRKESSEVKEKGTLADNEKRRVLPRQDCVLMETAMRELPLPPGEKASRNLLAAGIVKPSRSSLGKQKAKSFSVADLVCSDRSRRNSFRKLLDLKLSVKMLPKLIAKGGQSQDCTANDNEQSVDNHQDASQNLHEHLGSERKFSWPLIGVEQSVDGDEDVLYENIRHYEEIPDYEEVLVGEAASSPRASFAPPTAWHSQMYDDGIYEEPEPYVSFEKNSGNQQLSKASRQSGKPVIEERLLNQILYYLPQLYELNQDLLRELKQRLSKWYNRITKSDIFLKKGPYLKMYSTYIREFDKNVTLLEEQTKRNTAFGAVVREFEATPRCAGLALRHYLLKPIQRIPQYQLLLTDYLKNLSENSVDYKDTQAALALVKEVANHANDIMKQGDNFQKLIQVQCRLNGHHEVVQPGRIFLKEGVLMKLARKVMQPRMFFLFNDTLLYTTPVQSGQYKLNNMLCLAGMKVSKPSQEAYQNELNIESVERSFILSASSATERDEWLEAISTAIKEVRRSQKYPSYTVELTDASDGAPLGSKAPIWIPDPRTTMCMICTCEFSLTWRRHHCRACGKVVCQSCSSNKHCLEYLKNQLARVCDQCVVVLQQQKSKTTETSLLIRHWHIATFAFSRKQKKIPAALKEVTANTDNSSMSGYLQRSKGNKKQGKRLWFVIKDKVLYTYAASEDVAALESQPLLGFMLKVDSSQKLLFKLYHKNTLYHIFKADDAQTAQRWINSFKEATVL</sequence>
<keyword evidence="7" id="KW-0206">Cytoskeleton</keyword>
<dbReference type="PANTHER" id="PTHR12673:SF12">
    <property type="entry name" value="FYVE, RHOGEF AND PH DOMAIN-CONTAINING PROTEIN 6"/>
    <property type="match status" value="1"/>
</dbReference>
<evidence type="ECO:0000256" key="6">
    <source>
        <dbReference type="ARBA" id="ARBA00022833"/>
    </source>
</evidence>
<organism evidence="13 14">
    <name type="scientific">Scophthalmus maximus</name>
    <name type="common">Turbot</name>
    <name type="synonym">Psetta maxima</name>
    <dbReference type="NCBI Taxonomy" id="52904"/>
    <lineage>
        <taxon>Eukaryota</taxon>
        <taxon>Metazoa</taxon>
        <taxon>Chordata</taxon>
        <taxon>Craniata</taxon>
        <taxon>Vertebrata</taxon>
        <taxon>Euteleostomi</taxon>
        <taxon>Actinopterygii</taxon>
        <taxon>Neopterygii</taxon>
        <taxon>Teleostei</taxon>
        <taxon>Neoteleostei</taxon>
        <taxon>Acanthomorphata</taxon>
        <taxon>Carangaria</taxon>
        <taxon>Pleuronectiformes</taxon>
        <taxon>Pleuronectoidei</taxon>
        <taxon>Scophthalmidae</taxon>
        <taxon>Scophthalmus</taxon>
    </lineage>
</organism>
<reference evidence="13" key="1">
    <citation type="submission" date="2023-05" db="EMBL/GenBank/DDBJ databases">
        <title>High-quality long-read genome of Scophthalmus maximus.</title>
        <authorList>
            <person name="Lien S."/>
            <person name="Martinez P."/>
        </authorList>
    </citation>
    <scope>NUCLEOTIDE SEQUENCE [LARGE SCALE GENOMIC DNA]</scope>
</reference>
<dbReference type="GO" id="GO:0008270">
    <property type="term" value="F:zinc ion binding"/>
    <property type="evidence" value="ECO:0007669"/>
    <property type="project" value="UniProtKB-KW"/>
</dbReference>
<dbReference type="CDD" id="cd13237">
    <property type="entry name" value="PH2_FGD5_FGD6"/>
    <property type="match status" value="1"/>
</dbReference>
<dbReference type="PROSITE" id="PS50003">
    <property type="entry name" value="PH_DOMAIN"/>
    <property type="match status" value="2"/>
</dbReference>
<feature type="region of interest" description="Disordered" evidence="9">
    <location>
        <begin position="16"/>
        <end position="52"/>
    </location>
</feature>
<evidence type="ECO:0000259" key="12">
    <source>
        <dbReference type="PROSITE" id="PS50178"/>
    </source>
</evidence>
<dbReference type="SMART" id="SM00064">
    <property type="entry name" value="FYVE"/>
    <property type="match status" value="1"/>
</dbReference>
<evidence type="ECO:0000256" key="3">
    <source>
        <dbReference type="ARBA" id="ARBA00022658"/>
    </source>
</evidence>
<dbReference type="Pfam" id="PF01363">
    <property type="entry name" value="FYVE"/>
    <property type="match status" value="1"/>
</dbReference>
<evidence type="ECO:0000313" key="14">
    <source>
        <dbReference type="Proteomes" id="UP000694558"/>
    </source>
</evidence>
<dbReference type="SMART" id="SM00325">
    <property type="entry name" value="RhoGEF"/>
    <property type="match status" value="1"/>
</dbReference>
<evidence type="ECO:0000256" key="4">
    <source>
        <dbReference type="ARBA" id="ARBA00022723"/>
    </source>
</evidence>